<comment type="caution">
    <text evidence="1">The sequence shown here is derived from an EMBL/GenBank/DDBJ whole genome shotgun (WGS) entry which is preliminary data.</text>
</comment>
<sequence>MKLPECLDELTDGYDALFCDVWGVLHNGVSSFPAAIAALQRARAKGLSVVLVTNAPRPFPSVAAQLTLLGVPEDAYDRIVTSGDVTRDLIAEGPRQVFHIGNERELAIYDGLDVELVEEFEASGVVCTGLYDDETETPEDYAELLQRLRSRNLPFICANPDIMVERGSRLVWCAGALARDYGQLGGRMLIAGKPHRPIYEAASRAVEEVRGQAVARNRILAIGDGVLTDVKGAADYGTDVLYISGGVHAADYTADGSVDLARMDAFLQKHGHSPIASLHALV</sequence>
<dbReference type="CDD" id="cd07525">
    <property type="entry name" value="HAD_like"/>
    <property type="match status" value="1"/>
</dbReference>
<dbReference type="RefSeq" id="WP_109706919.1">
    <property type="nucleotide sequence ID" value="NZ_QGDB01000004.1"/>
</dbReference>
<keyword evidence="2" id="KW-1185">Reference proteome</keyword>
<organism evidence="1 2">
    <name type="scientific">Falsochrobactrum shanghaiense</name>
    <dbReference type="NCBI Taxonomy" id="2201899"/>
    <lineage>
        <taxon>Bacteria</taxon>
        <taxon>Pseudomonadati</taxon>
        <taxon>Pseudomonadota</taxon>
        <taxon>Alphaproteobacteria</taxon>
        <taxon>Hyphomicrobiales</taxon>
        <taxon>Brucellaceae</taxon>
        <taxon>Falsochrobactrum</taxon>
    </lineage>
</organism>
<dbReference type="NCBIfam" id="TIGR01460">
    <property type="entry name" value="HAD-SF-IIA"/>
    <property type="match status" value="1"/>
</dbReference>
<dbReference type="InterPro" id="IPR023214">
    <property type="entry name" value="HAD_sf"/>
</dbReference>
<protein>
    <submittedName>
        <fullName evidence="1">TIGR01459 family HAD-type hydrolase</fullName>
    </submittedName>
</protein>
<proteinExistence type="predicted"/>
<dbReference type="Proteomes" id="UP000245865">
    <property type="component" value="Unassembled WGS sequence"/>
</dbReference>
<dbReference type="OrthoDB" id="9791073at2"/>
<name>A0A316J9M6_9HYPH</name>
<dbReference type="Pfam" id="PF13242">
    <property type="entry name" value="Hydrolase_like"/>
    <property type="match status" value="1"/>
</dbReference>
<dbReference type="NCBIfam" id="TIGR01459">
    <property type="entry name" value="HAD-SF-IIA-hyp4"/>
    <property type="match status" value="1"/>
</dbReference>
<reference evidence="1 2" key="1">
    <citation type="submission" date="2018-05" db="EMBL/GenBank/DDBJ databases">
        <title>Comparative genomic sequence analysis between strain HN4 and CCM 8460T (Falsochrobactrum ovis) will provide more evidence to prove that HN4 is a new species of Falsochrobactrum.</title>
        <authorList>
            <person name="Lyu W."/>
            <person name="Sun L."/>
            <person name="Yao L."/>
        </authorList>
    </citation>
    <scope>NUCLEOTIDE SEQUENCE [LARGE SCALE GENOMIC DNA]</scope>
    <source>
        <strain evidence="1 2">HN4</strain>
    </source>
</reference>
<evidence type="ECO:0000313" key="2">
    <source>
        <dbReference type="Proteomes" id="UP000245865"/>
    </source>
</evidence>
<dbReference type="AlphaFoldDB" id="A0A316J9M6"/>
<dbReference type="Gene3D" id="3.40.50.1000">
    <property type="entry name" value="HAD superfamily/HAD-like"/>
    <property type="match status" value="2"/>
</dbReference>
<dbReference type="InterPro" id="IPR036412">
    <property type="entry name" value="HAD-like_sf"/>
</dbReference>
<dbReference type="PANTHER" id="PTHR19288:SF90">
    <property type="entry name" value="OS08G0542600 PROTEIN"/>
    <property type="match status" value="1"/>
</dbReference>
<dbReference type="GO" id="GO:0016791">
    <property type="term" value="F:phosphatase activity"/>
    <property type="evidence" value="ECO:0007669"/>
    <property type="project" value="TreeGrafter"/>
</dbReference>
<dbReference type="InterPro" id="IPR006356">
    <property type="entry name" value="HAD-SF_hydro_IIA_hyp3"/>
</dbReference>
<keyword evidence="1" id="KW-0378">Hydrolase</keyword>
<dbReference type="Pfam" id="PF13344">
    <property type="entry name" value="Hydrolase_6"/>
    <property type="match status" value="1"/>
</dbReference>
<gene>
    <name evidence="1" type="ORF">DKP76_11880</name>
</gene>
<evidence type="ECO:0000313" key="1">
    <source>
        <dbReference type="EMBL" id="PWL17465.1"/>
    </source>
</evidence>
<dbReference type="SUPFAM" id="SSF56784">
    <property type="entry name" value="HAD-like"/>
    <property type="match status" value="1"/>
</dbReference>
<dbReference type="PANTHER" id="PTHR19288">
    <property type="entry name" value="4-NITROPHENYLPHOSPHATASE-RELATED"/>
    <property type="match status" value="1"/>
</dbReference>
<dbReference type="GO" id="GO:0005737">
    <property type="term" value="C:cytoplasm"/>
    <property type="evidence" value="ECO:0007669"/>
    <property type="project" value="TreeGrafter"/>
</dbReference>
<dbReference type="InterPro" id="IPR006357">
    <property type="entry name" value="HAD-SF_hydro_IIA"/>
</dbReference>
<accession>A0A316J9M6</accession>
<dbReference type="EMBL" id="QGDB01000004">
    <property type="protein sequence ID" value="PWL17465.1"/>
    <property type="molecule type" value="Genomic_DNA"/>
</dbReference>